<organism evidence="2 3">
    <name type="scientific">Coprobacillus cateniformis</name>
    <dbReference type="NCBI Taxonomy" id="100884"/>
    <lineage>
        <taxon>Bacteria</taxon>
        <taxon>Bacillati</taxon>
        <taxon>Bacillota</taxon>
        <taxon>Erysipelotrichia</taxon>
        <taxon>Erysipelotrichales</taxon>
        <taxon>Coprobacillaceae</taxon>
        <taxon>Coprobacillus</taxon>
    </lineage>
</organism>
<name>E7G7C5_9FIRM</name>
<evidence type="ECO:0000256" key="1">
    <source>
        <dbReference type="SAM" id="Phobius"/>
    </source>
</evidence>
<keyword evidence="1" id="KW-1133">Transmembrane helix</keyword>
<feature type="transmembrane region" description="Helical" evidence="1">
    <location>
        <begin position="78"/>
        <end position="98"/>
    </location>
</feature>
<evidence type="ECO:0000313" key="2">
    <source>
        <dbReference type="EMBL" id="EFW06091.1"/>
    </source>
</evidence>
<proteinExistence type="predicted"/>
<gene>
    <name evidence="2" type="ORF">HMPREF9488_00730</name>
</gene>
<dbReference type="RefSeq" id="WP_008787846.1">
    <property type="nucleotide sequence ID" value="NZ_CATZHE010000001.1"/>
</dbReference>
<accession>E7G7C5</accession>
<keyword evidence="1" id="KW-0472">Membrane</keyword>
<dbReference type="EMBL" id="ADKX01000009">
    <property type="protein sequence ID" value="EFW06091.1"/>
    <property type="molecule type" value="Genomic_DNA"/>
</dbReference>
<dbReference type="AlphaFoldDB" id="E7G7C5"/>
<comment type="caution">
    <text evidence="2">The sequence shown here is derived from an EMBL/GenBank/DDBJ whole genome shotgun (WGS) entry which is preliminary data.</text>
</comment>
<sequence>MKQFWTDLCLVLLLICVISLFFGDYNVSQTMFQRSIDDFEESVSSGEKPKDQYVTIQDSSDNHVSSFLKTMSDGCVQVIQYIVLIFSNFVSMILTVMVY</sequence>
<protein>
    <submittedName>
        <fullName evidence="2">Uncharacterized protein</fullName>
    </submittedName>
</protein>
<dbReference type="Proteomes" id="UP000003157">
    <property type="component" value="Unassembled WGS sequence"/>
</dbReference>
<keyword evidence="3" id="KW-1185">Reference proteome</keyword>
<evidence type="ECO:0000313" key="3">
    <source>
        <dbReference type="Proteomes" id="UP000003157"/>
    </source>
</evidence>
<dbReference type="eggNOG" id="ENOG5033CSI">
    <property type="taxonomic scope" value="Bacteria"/>
</dbReference>
<keyword evidence="1" id="KW-0812">Transmembrane</keyword>
<dbReference type="HOGENOM" id="CLU_2381169_0_0_9"/>
<reference evidence="2 3" key="1">
    <citation type="submission" date="2010-12" db="EMBL/GenBank/DDBJ databases">
        <title>The Genome Sequence of Coprobacillus sp. strain 29_1.</title>
        <authorList>
            <consortium name="The Broad Institute Genome Sequencing Platform"/>
            <person name="Earl A."/>
            <person name="Ward D."/>
            <person name="Feldgarden M."/>
            <person name="Gevers D."/>
            <person name="Daigneault M."/>
            <person name="Sibley C.D."/>
            <person name="White A."/>
            <person name="Strauss J."/>
            <person name="Allen-Vercoe E."/>
            <person name="Young S.K."/>
            <person name="Zeng Q."/>
            <person name="Gargeya S."/>
            <person name="Fitzgerald M."/>
            <person name="Haas B."/>
            <person name="Abouelleil A."/>
            <person name="Alvarado L."/>
            <person name="Arachchi H.M."/>
            <person name="Berlin A."/>
            <person name="Brown A."/>
            <person name="Chapman S.B."/>
            <person name="Chen Z."/>
            <person name="Dunbar C."/>
            <person name="Freedman E."/>
            <person name="Gearin G."/>
            <person name="Gellesch M."/>
            <person name="Goldberg J."/>
            <person name="Griggs A."/>
            <person name="Gujja S."/>
            <person name="Heilman E."/>
            <person name="Heiman D."/>
            <person name="Howarth C."/>
            <person name="Larson L."/>
            <person name="Lui A."/>
            <person name="MacDonald P.J.P."/>
            <person name="Mehta T."/>
            <person name="Montmayeur A."/>
            <person name="Murphy C."/>
            <person name="Neiman D."/>
            <person name="Pearson M."/>
            <person name="Priest M."/>
            <person name="Roberts A."/>
            <person name="Saif S."/>
            <person name="Shea T."/>
            <person name="Shenoy N."/>
            <person name="Sisk P."/>
            <person name="Stolte C."/>
            <person name="Sykes S."/>
            <person name="White J."/>
            <person name="Yandava C."/>
            <person name="Nusbaum C."/>
            <person name="Birren B."/>
        </authorList>
    </citation>
    <scope>NUCLEOTIDE SEQUENCE [LARGE SCALE GENOMIC DNA]</scope>
    <source>
        <strain evidence="2 3">29_1</strain>
    </source>
</reference>
<dbReference type="STRING" id="100884.GCA_000269565_00976"/>
<dbReference type="OrthoDB" id="1654687at2"/>